<feature type="domain" description="O-GlcNAc transferase C-terminal" evidence="6">
    <location>
        <begin position="528"/>
        <end position="716"/>
    </location>
</feature>
<keyword evidence="5" id="KW-0802">TPR repeat</keyword>
<dbReference type="InterPro" id="IPR051939">
    <property type="entry name" value="Glycosyltr_41/O-GlcNAc_trsf"/>
</dbReference>
<evidence type="ECO:0000256" key="1">
    <source>
        <dbReference type="ARBA" id="ARBA00004922"/>
    </source>
</evidence>
<evidence type="ECO:0000313" key="7">
    <source>
        <dbReference type="EMBL" id="HGG01737.1"/>
    </source>
</evidence>
<dbReference type="Pfam" id="PF13844">
    <property type="entry name" value="Glyco_transf_41"/>
    <property type="match status" value="2"/>
</dbReference>
<name>A0A7C3VKS3_9CYAN</name>
<dbReference type="PANTHER" id="PTHR44835:SF1">
    <property type="entry name" value="PROTEIN O-GLCNAC TRANSFERASE"/>
    <property type="match status" value="1"/>
</dbReference>
<dbReference type="Gene3D" id="3.40.50.2000">
    <property type="entry name" value="Glycogen Phosphorylase B"/>
    <property type="match status" value="1"/>
</dbReference>
<dbReference type="SUPFAM" id="SSF53756">
    <property type="entry name" value="UDP-Glycosyltransferase/glycogen phosphorylase"/>
    <property type="match status" value="1"/>
</dbReference>
<evidence type="ECO:0000256" key="2">
    <source>
        <dbReference type="ARBA" id="ARBA00022676"/>
    </source>
</evidence>
<dbReference type="GO" id="GO:0016757">
    <property type="term" value="F:glycosyltransferase activity"/>
    <property type="evidence" value="ECO:0007669"/>
    <property type="project" value="UniProtKB-KW"/>
</dbReference>
<evidence type="ECO:0000256" key="4">
    <source>
        <dbReference type="ARBA" id="ARBA00022737"/>
    </source>
</evidence>
<dbReference type="InterPro" id="IPR029489">
    <property type="entry name" value="OGT/SEC/SPY_C"/>
</dbReference>
<evidence type="ECO:0000259" key="6">
    <source>
        <dbReference type="Pfam" id="PF13844"/>
    </source>
</evidence>
<accession>A0A7C3VKS3</accession>
<dbReference type="PANTHER" id="PTHR44835">
    <property type="entry name" value="UDP-N-ACETYLGLUCOSAMINE--PEPTIDE N-ACETYLGLUCOSAMINYLTRANSFERASE SPINDLY-RELATED"/>
    <property type="match status" value="1"/>
</dbReference>
<evidence type="ECO:0000256" key="5">
    <source>
        <dbReference type="ARBA" id="ARBA00022803"/>
    </source>
</evidence>
<evidence type="ECO:0000256" key="3">
    <source>
        <dbReference type="ARBA" id="ARBA00022679"/>
    </source>
</evidence>
<protein>
    <submittedName>
        <fullName evidence="7">O-linked N-acetylglucosamine transferase, SPINDLY family protein</fullName>
    </submittedName>
</protein>
<comment type="pathway">
    <text evidence="1">Protein modification; protein glycosylation.</text>
</comment>
<reference evidence="7" key="1">
    <citation type="journal article" date="2020" name="mSystems">
        <title>Genome- and Community-Level Interaction Insights into Carbon Utilization and Element Cycling Functions of Hydrothermarchaeota in Hydrothermal Sediment.</title>
        <authorList>
            <person name="Zhou Z."/>
            <person name="Liu Y."/>
            <person name="Xu W."/>
            <person name="Pan J."/>
            <person name="Luo Z.H."/>
            <person name="Li M."/>
        </authorList>
    </citation>
    <scope>NUCLEOTIDE SEQUENCE [LARGE SCALE GENOMIC DNA]</scope>
    <source>
        <strain evidence="7">SpSt-374</strain>
    </source>
</reference>
<comment type="caution">
    <text evidence="7">The sequence shown here is derived from an EMBL/GenBank/DDBJ whole genome shotgun (WGS) entry which is preliminary data.</text>
</comment>
<organism evidence="7">
    <name type="scientific">Planktothricoides sp. SpSt-374</name>
    <dbReference type="NCBI Taxonomy" id="2282167"/>
    <lineage>
        <taxon>Bacteria</taxon>
        <taxon>Bacillati</taxon>
        <taxon>Cyanobacteriota</taxon>
        <taxon>Cyanophyceae</taxon>
        <taxon>Oscillatoriophycideae</taxon>
        <taxon>Oscillatoriales</taxon>
        <taxon>Oscillatoriaceae</taxon>
        <taxon>Planktothricoides</taxon>
    </lineage>
</organism>
<dbReference type="SUPFAM" id="SSF48452">
    <property type="entry name" value="TPR-like"/>
    <property type="match status" value="1"/>
</dbReference>
<dbReference type="AlphaFoldDB" id="A0A7C3VKS3"/>
<dbReference type="Gene3D" id="1.25.40.10">
    <property type="entry name" value="Tetratricopeptide repeat domain"/>
    <property type="match status" value="1"/>
</dbReference>
<feature type="domain" description="O-GlcNAc transferase C-terminal" evidence="6">
    <location>
        <begin position="363"/>
        <end position="518"/>
    </location>
</feature>
<dbReference type="Gene3D" id="3.40.50.11380">
    <property type="match status" value="1"/>
</dbReference>
<keyword evidence="4" id="KW-0677">Repeat</keyword>
<keyword evidence="2" id="KW-0328">Glycosyltransferase</keyword>
<keyword evidence="3 7" id="KW-0808">Transferase</keyword>
<gene>
    <name evidence="7" type="ORF">ENR15_14070</name>
</gene>
<dbReference type="InterPro" id="IPR011990">
    <property type="entry name" value="TPR-like_helical_dom_sf"/>
</dbReference>
<proteinExistence type="predicted"/>
<dbReference type="EMBL" id="DSPX01000141">
    <property type="protein sequence ID" value="HGG01737.1"/>
    <property type="molecule type" value="Genomic_DNA"/>
</dbReference>
<sequence>MTNERAKEAYQYWMQGDYAAAAALYEEAVAANPDQVENYWYLGLMLLLQESAAEALTAWSFIIAQGEPEQVAVWSQELWEVLAAEAERQEAIPNWQAAWLIRQQMGEMEPDNWQNLVQTIKLEKKLAKFPETEELLSQLSEIVAPDGVARFGADEMQECWRAIMQVAAEYPMAVKLADACIAAGVDGVWLAEFLSHQIADFIEKRSVSKEQVIEFTKIGLKVAPENRFFLGNIARFCREVDNPAASADAAIKLLSFADNTVEAKIIAYHLAITSLLETGFAWERAYELAQEYEKLLTYVTDSGAHIAEDVFAYSMVTLGYLPYFGDRPQNDHQFKNQFAQVYQNKVKNYLDADGKLNREEAVSREVSNKVLRIGYISSCFYRHSVGWLSRWVMQYHDAENFAIYTYSLQRIYDDMQASFAEISKFSDCADDSIKKIAEYIGEDEIDILVDLDSITHRMISPILALKPAPIQVTWLGSDASGLPAVDYFIADKYVLPENAQDYYNAKIWRLPQTYIAVDGFEVGVPNVRRDDLGIPDDAVVYFSAQTGYKRNPHNARLQMQIIKAVPDSYFVVKSMADTEGVKVFFENLAAEVGVEAERLRFLPKVSSENLHRANLSIADVVLDTYPYNGATTTLETLWMGIPIVTRVGEQFAARNSYTMMMNVGVTEGIAWTDEEYVEWGIRLGKSPELRQDIAWRLRQSRHSSPLWNSAQFTRDMESAYRQMWQQYVDG</sequence>